<organism evidence="2 3">
    <name type="scientific">Natrarchaeobius halalkaliphilus</name>
    <dbReference type="NCBI Taxonomy" id="1679091"/>
    <lineage>
        <taxon>Archaea</taxon>
        <taxon>Methanobacteriati</taxon>
        <taxon>Methanobacteriota</taxon>
        <taxon>Stenosarchaea group</taxon>
        <taxon>Halobacteria</taxon>
        <taxon>Halobacteriales</taxon>
        <taxon>Natrialbaceae</taxon>
        <taxon>Natrarchaeobius</taxon>
    </lineage>
</organism>
<feature type="domain" description="AB hydrolase-1" evidence="1">
    <location>
        <begin position="35"/>
        <end position="267"/>
    </location>
</feature>
<protein>
    <submittedName>
        <fullName evidence="2">Alpha/beta hydrolase</fullName>
    </submittedName>
</protein>
<dbReference type="EMBL" id="REFY01000002">
    <property type="protein sequence ID" value="RQG91197.1"/>
    <property type="molecule type" value="Genomic_DNA"/>
</dbReference>
<accession>A0A3N6LRW4</accession>
<keyword evidence="3" id="KW-1185">Reference proteome</keyword>
<name>A0A3N6LRW4_9EURY</name>
<evidence type="ECO:0000259" key="1">
    <source>
        <dbReference type="Pfam" id="PF12697"/>
    </source>
</evidence>
<sequence length="279" mass="30521">MAEITGSDTGNKIETITSPDGTEIAYKRTGSGPPLVLVHGADVDHRFWDVSGVRQSLAEHHTVYAMDRRGHGESEHPDEFELDREFEDIVAVVDSIDEPVHLVGESGGAFSSLEAVLRTDNVRTLTLHEPPVPGFEDAPAREGFETMVDMLDEGDRDRALATFLEGPAGATPEEVEQLRNHPIWPEYVATFIETVIPKMEAEAEADYQFDPDRFAQLTVPTLLLAASETAEWLLDATDAVADALPNARVVSIDGYGHGAVASAPDWFTSEVLVFVRESH</sequence>
<dbReference type="Proteomes" id="UP000273828">
    <property type="component" value="Unassembled WGS sequence"/>
</dbReference>
<dbReference type="GO" id="GO:0016787">
    <property type="term" value="F:hydrolase activity"/>
    <property type="evidence" value="ECO:0007669"/>
    <property type="project" value="UniProtKB-KW"/>
</dbReference>
<evidence type="ECO:0000313" key="2">
    <source>
        <dbReference type="EMBL" id="RQG91197.1"/>
    </source>
</evidence>
<keyword evidence="2" id="KW-0378">Hydrolase</keyword>
<dbReference type="AlphaFoldDB" id="A0A3N6LRW4"/>
<dbReference type="InterPro" id="IPR029058">
    <property type="entry name" value="AB_hydrolase_fold"/>
</dbReference>
<reference evidence="2 3" key="1">
    <citation type="submission" date="2018-10" db="EMBL/GenBank/DDBJ databases">
        <title>Natrarchaeobius chitinivorans gen. nov., sp. nov., and Natrarchaeobius haloalkaliphilus sp. nov., alkaliphilic, chitin-utilizing haloarchaea from hypersaline alkaline lakes.</title>
        <authorList>
            <person name="Sorokin D.Y."/>
            <person name="Elcheninov A.G."/>
            <person name="Kostrikina N.A."/>
            <person name="Bale N.J."/>
            <person name="Sinninghe Damste J.S."/>
            <person name="Khijniak T.V."/>
            <person name="Kublanov I.V."/>
            <person name="Toshchakov S.V."/>
        </authorList>
    </citation>
    <scope>NUCLEOTIDE SEQUENCE [LARGE SCALE GENOMIC DNA]</scope>
    <source>
        <strain evidence="2 3">AArcht-Sl</strain>
    </source>
</reference>
<dbReference type="PANTHER" id="PTHR46438">
    <property type="entry name" value="ALPHA/BETA-HYDROLASES SUPERFAMILY PROTEIN"/>
    <property type="match status" value="1"/>
</dbReference>
<dbReference type="RefSeq" id="WP_124177314.1">
    <property type="nucleotide sequence ID" value="NZ_REFY01000002.1"/>
</dbReference>
<dbReference type="Gene3D" id="3.40.50.1820">
    <property type="entry name" value="alpha/beta hydrolase"/>
    <property type="match status" value="1"/>
</dbReference>
<dbReference type="SUPFAM" id="SSF53474">
    <property type="entry name" value="alpha/beta-Hydrolases"/>
    <property type="match status" value="1"/>
</dbReference>
<proteinExistence type="predicted"/>
<dbReference type="OrthoDB" id="7531at2157"/>
<comment type="caution">
    <text evidence="2">The sequence shown here is derived from an EMBL/GenBank/DDBJ whole genome shotgun (WGS) entry which is preliminary data.</text>
</comment>
<dbReference type="Pfam" id="PF12697">
    <property type="entry name" value="Abhydrolase_6"/>
    <property type="match status" value="1"/>
</dbReference>
<gene>
    <name evidence="2" type="ORF">EA462_04190</name>
</gene>
<dbReference type="InterPro" id="IPR000073">
    <property type="entry name" value="AB_hydrolase_1"/>
</dbReference>
<evidence type="ECO:0000313" key="3">
    <source>
        <dbReference type="Proteomes" id="UP000273828"/>
    </source>
</evidence>